<evidence type="ECO:0000313" key="1">
    <source>
        <dbReference type="EMBL" id="QAX79858.1"/>
    </source>
</evidence>
<gene>
    <name evidence="1" type="ORF">D5F51_15690</name>
</gene>
<sequence length="306" mass="35109">MINNHHATENSEVKVLNGESVDDNFEIDLGVNSYVIRDSGGIDTLTFKDTKIENLEYSNRGGRAYIRDKKTQNVVTFDDSGYAERKRNVDKAYDSFNSTYQSIDMEKALAMESDTGITFRRELFEFHKLYDFYQQGRFPAALLSESVDHVNSKLDEMIGVADSRNNKNSLTLYTTIKTAFSDYTTQLIELDTNHATVIEKINVDGKIYDIKDVLISPALNNPYTEHPEKTPKNISELADITNIRMLKDNISDYTEKEVENLNDEIYSADTMIEYMAEFKDLGQELGIQRMPNYYDFNPMPNIVTVH</sequence>
<accession>A0ABX5R3D2</accession>
<name>A0ABX5R3D2_9GAMM</name>
<protein>
    <submittedName>
        <fullName evidence="1">Uncharacterized protein</fullName>
    </submittedName>
</protein>
<proteinExistence type="predicted"/>
<dbReference type="RefSeq" id="WP_129197733.1">
    <property type="nucleotide sequence ID" value="NZ_CABHXI010000091.1"/>
</dbReference>
<dbReference type="EMBL" id="CP032487">
    <property type="protein sequence ID" value="QAX79858.1"/>
    <property type="molecule type" value="Genomic_DNA"/>
</dbReference>
<reference evidence="2" key="1">
    <citation type="submission" date="2018-09" db="EMBL/GenBank/DDBJ databases">
        <title>Yersinia hibernicus sp. nov.</title>
        <authorList>
            <person name="Nguyen S.V."/>
            <person name="Mundanda D.M."/>
            <person name="Anes J."/>
            <person name="Fanning S."/>
        </authorList>
    </citation>
    <scope>NUCLEOTIDE SEQUENCE [LARGE SCALE GENOMIC DNA]</scope>
    <source>
        <strain evidence="2">CFS1934</strain>
    </source>
</reference>
<organism evidence="1 2">
    <name type="scientific">Yersinia hibernica</name>
    <dbReference type="NCBI Taxonomy" id="2339259"/>
    <lineage>
        <taxon>Bacteria</taxon>
        <taxon>Pseudomonadati</taxon>
        <taxon>Pseudomonadota</taxon>
        <taxon>Gammaproteobacteria</taxon>
        <taxon>Enterobacterales</taxon>
        <taxon>Yersiniaceae</taxon>
        <taxon>Yersinia</taxon>
    </lineage>
</organism>
<evidence type="ECO:0000313" key="2">
    <source>
        <dbReference type="Proteomes" id="UP000288804"/>
    </source>
</evidence>
<dbReference type="Proteomes" id="UP000288804">
    <property type="component" value="Chromosome"/>
</dbReference>
<keyword evidence="2" id="KW-1185">Reference proteome</keyword>